<name>A0A4U0TJP3_9PEZI</name>
<evidence type="ECO:0000313" key="3">
    <source>
        <dbReference type="Proteomes" id="UP000308549"/>
    </source>
</evidence>
<evidence type="ECO:0000313" key="2">
    <source>
        <dbReference type="EMBL" id="TKA22063.1"/>
    </source>
</evidence>
<feature type="region of interest" description="Disordered" evidence="1">
    <location>
        <begin position="45"/>
        <end position="154"/>
    </location>
</feature>
<accession>A0A4U0TJP3</accession>
<dbReference type="Proteomes" id="UP000308549">
    <property type="component" value="Unassembled WGS sequence"/>
</dbReference>
<proteinExistence type="predicted"/>
<feature type="region of interest" description="Disordered" evidence="1">
    <location>
        <begin position="1"/>
        <end position="23"/>
    </location>
</feature>
<feature type="compositionally biased region" description="Basic and acidic residues" evidence="1">
    <location>
        <begin position="102"/>
        <end position="130"/>
    </location>
</feature>
<sequence length="256" mass="30260">MPNSTVVDVTYDDPRTGERIRERRIQEIPYEDLDNVRNQELALVSERDADRYRKEDRRQSDDEQIYYDVRRTTRQRNPSGSVPPLRRYYEDPRYYRSSRPSSDYDQREYQRQRRNRSRYDNDDYESSRERDHRRRNRRARSDRGARDEGGSQERLWYSGKERKDANIIEKTFDSSYDGIIAGVAGAAIGALTARHFAEEDKHKKWKTLGAAVAGGAAANAAENRYRMYTEERERKGQDHMEAREPMEFLGEAGLEV</sequence>
<gene>
    <name evidence="2" type="ORF">B0A50_08443</name>
</gene>
<feature type="compositionally biased region" description="Basic and acidic residues" evidence="1">
    <location>
        <begin position="45"/>
        <end position="61"/>
    </location>
</feature>
<comment type="caution">
    <text evidence="2">The sequence shown here is derived from an EMBL/GenBank/DDBJ whole genome shotgun (WGS) entry which is preliminary data.</text>
</comment>
<organism evidence="2 3">
    <name type="scientific">Salinomyces thailandicus</name>
    <dbReference type="NCBI Taxonomy" id="706561"/>
    <lineage>
        <taxon>Eukaryota</taxon>
        <taxon>Fungi</taxon>
        <taxon>Dikarya</taxon>
        <taxon>Ascomycota</taxon>
        <taxon>Pezizomycotina</taxon>
        <taxon>Dothideomycetes</taxon>
        <taxon>Dothideomycetidae</taxon>
        <taxon>Mycosphaerellales</taxon>
        <taxon>Teratosphaeriaceae</taxon>
        <taxon>Salinomyces</taxon>
    </lineage>
</organism>
<protein>
    <submittedName>
        <fullName evidence="2">Uncharacterized protein</fullName>
    </submittedName>
</protein>
<dbReference type="OrthoDB" id="3937724at2759"/>
<feature type="compositionally biased region" description="Basic and acidic residues" evidence="1">
    <location>
        <begin position="139"/>
        <end position="151"/>
    </location>
</feature>
<evidence type="ECO:0000256" key="1">
    <source>
        <dbReference type="SAM" id="MobiDB-lite"/>
    </source>
</evidence>
<dbReference type="EMBL" id="NAJL01000086">
    <property type="protein sequence ID" value="TKA22063.1"/>
    <property type="molecule type" value="Genomic_DNA"/>
</dbReference>
<reference evidence="2 3" key="1">
    <citation type="submission" date="2017-03" db="EMBL/GenBank/DDBJ databases">
        <title>Genomes of endolithic fungi from Antarctica.</title>
        <authorList>
            <person name="Coleine C."/>
            <person name="Masonjones S."/>
            <person name="Stajich J.E."/>
        </authorList>
    </citation>
    <scope>NUCLEOTIDE SEQUENCE [LARGE SCALE GENOMIC DNA]</scope>
    <source>
        <strain evidence="2 3">CCFEE 6315</strain>
    </source>
</reference>
<dbReference type="AlphaFoldDB" id="A0A4U0TJP3"/>
<keyword evidence="3" id="KW-1185">Reference proteome</keyword>
<feature type="compositionally biased region" description="Basic and acidic residues" evidence="1">
    <location>
        <begin position="12"/>
        <end position="23"/>
    </location>
</feature>